<gene>
    <name evidence="1" type="ORF">C8Q71DRAFT_711257</name>
</gene>
<evidence type="ECO:0000313" key="1">
    <source>
        <dbReference type="EMBL" id="KAH9834580.1"/>
    </source>
</evidence>
<comment type="caution">
    <text evidence="1">The sequence shown here is derived from an EMBL/GenBank/DDBJ whole genome shotgun (WGS) entry which is preliminary data.</text>
</comment>
<reference evidence="1 2" key="1">
    <citation type="journal article" date="2021" name="Environ. Microbiol.">
        <title>Gene family expansions and transcriptome signatures uncover fungal adaptations to wood decay.</title>
        <authorList>
            <person name="Hage H."/>
            <person name="Miyauchi S."/>
            <person name="Viragh M."/>
            <person name="Drula E."/>
            <person name="Min B."/>
            <person name="Chaduli D."/>
            <person name="Navarro D."/>
            <person name="Favel A."/>
            <person name="Norest M."/>
            <person name="Lesage-Meessen L."/>
            <person name="Balint B."/>
            <person name="Merenyi Z."/>
            <person name="de Eugenio L."/>
            <person name="Morin E."/>
            <person name="Martinez A.T."/>
            <person name="Baldrian P."/>
            <person name="Stursova M."/>
            <person name="Martinez M.J."/>
            <person name="Novotny C."/>
            <person name="Magnuson J.K."/>
            <person name="Spatafora J.W."/>
            <person name="Maurice S."/>
            <person name="Pangilinan J."/>
            <person name="Andreopoulos W."/>
            <person name="LaButti K."/>
            <person name="Hundley H."/>
            <person name="Na H."/>
            <person name="Kuo A."/>
            <person name="Barry K."/>
            <person name="Lipzen A."/>
            <person name="Henrissat B."/>
            <person name="Riley R."/>
            <person name="Ahrendt S."/>
            <person name="Nagy L.G."/>
            <person name="Grigoriev I.V."/>
            <person name="Martin F."/>
            <person name="Rosso M.N."/>
        </authorList>
    </citation>
    <scope>NUCLEOTIDE SEQUENCE [LARGE SCALE GENOMIC DNA]</scope>
    <source>
        <strain evidence="1 2">CIRM-BRFM 1785</strain>
    </source>
</reference>
<dbReference type="GeneID" id="72001529"/>
<evidence type="ECO:0008006" key="3">
    <source>
        <dbReference type="Google" id="ProtNLM"/>
    </source>
</evidence>
<organism evidence="1 2">
    <name type="scientific">Rhodofomes roseus</name>
    <dbReference type="NCBI Taxonomy" id="34475"/>
    <lineage>
        <taxon>Eukaryota</taxon>
        <taxon>Fungi</taxon>
        <taxon>Dikarya</taxon>
        <taxon>Basidiomycota</taxon>
        <taxon>Agaricomycotina</taxon>
        <taxon>Agaricomycetes</taxon>
        <taxon>Polyporales</taxon>
        <taxon>Rhodofomes</taxon>
    </lineage>
</organism>
<dbReference type="RefSeq" id="XP_047777111.1">
    <property type="nucleotide sequence ID" value="XM_047920797.1"/>
</dbReference>
<evidence type="ECO:0000313" key="2">
    <source>
        <dbReference type="Proteomes" id="UP000814176"/>
    </source>
</evidence>
<dbReference type="EMBL" id="JADCUA010000015">
    <property type="protein sequence ID" value="KAH9834580.1"/>
    <property type="molecule type" value="Genomic_DNA"/>
</dbReference>
<protein>
    <recommendedName>
        <fullName evidence="3">Reverse transcriptase zinc-binding domain-containing protein</fullName>
    </recommendedName>
</protein>
<accession>A0ABQ8KC02</accession>
<dbReference type="Proteomes" id="UP000814176">
    <property type="component" value="Unassembled WGS sequence"/>
</dbReference>
<proteinExistence type="predicted"/>
<name>A0ABQ8KC02_9APHY</name>
<keyword evidence="2" id="KW-1185">Reference proteome</keyword>
<sequence>MNPVPGFQHTCQTCGVTETMEHILLRCKAKGRKEAWTLTKTLWKRRKQPWTDVALEDIMTAGMGQYPTQENAKRKESSARLWRIIIPETAHLIWKLRCERVIGHADEDGWEHSRREIIRRWYATINRRLQIDMIATNKRFGHLAKNRALVWSTWTGTIGDELGLQEDWTRVPRVLVGIDPGICVEVDPG</sequence>